<protein>
    <submittedName>
        <fullName evidence="6">Uncharacterized protein</fullName>
    </submittedName>
</protein>
<keyword evidence="4" id="KW-0804">Transcription</keyword>
<dbReference type="AlphaFoldDB" id="A0A395SM34"/>
<dbReference type="PANTHER" id="PTHR31845:SF19">
    <property type="entry name" value="TRANSCRIPTION FACTOR DOMAIN-CONTAINING PROTEIN"/>
    <property type="match status" value="1"/>
</dbReference>
<reference evidence="6 7" key="1">
    <citation type="journal article" date="2018" name="PLoS Pathog.">
        <title>Evolution of structural diversity of trichothecenes, a family of toxins produced by plant pathogenic and entomopathogenic fungi.</title>
        <authorList>
            <person name="Proctor R.H."/>
            <person name="McCormick S.P."/>
            <person name="Kim H.S."/>
            <person name="Cardoza R.E."/>
            <person name="Stanley A.M."/>
            <person name="Lindo L."/>
            <person name="Kelly A."/>
            <person name="Brown D.W."/>
            <person name="Lee T."/>
            <person name="Vaughan M.M."/>
            <person name="Alexander N.J."/>
            <person name="Busman M."/>
            <person name="Gutierrez S."/>
        </authorList>
    </citation>
    <scope>NUCLEOTIDE SEQUENCE [LARGE SCALE GENOMIC DNA]</scope>
    <source>
        <strain evidence="6 7">NRRL 20695</strain>
    </source>
</reference>
<evidence type="ECO:0000256" key="2">
    <source>
        <dbReference type="ARBA" id="ARBA00023015"/>
    </source>
</evidence>
<dbReference type="CDD" id="cd12148">
    <property type="entry name" value="fungal_TF_MHR"/>
    <property type="match status" value="1"/>
</dbReference>
<dbReference type="GO" id="GO:0005634">
    <property type="term" value="C:nucleus"/>
    <property type="evidence" value="ECO:0007669"/>
    <property type="project" value="UniProtKB-SubCell"/>
</dbReference>
<dbReference type="Proteomes" id="UP000266234">
    <property type="component" value="Unassembled WGS sequence"/>
</dbReference>
<comment type="subcellular location">
    <subcellularLocation>
        <location evidence="1">Nucleus</location>
    </subcellularLocation>
</comment>
<gene>
    <name evidence="6" type="ORF">FLONG3_6483</name>
</gene>
<dbReference type="GO" id="GO:0000976">
    <property type="term" value="F:transcription cis-regulatory region binding"/>
    <property type="evidence" value="ECO:0007669"/>
    <property type="project" value="TreeGrafter"/>
</dbReference>
<evidence type="ECO:0000256" key="4">
    <source>
        <dbReference type="ARBA" id="ARBA00023163"/>
    </source>
</evidence>
<dbReference type="STRING" id="694270.A0A395SM34"/>
<evidence type="ECO:0000313" key="6">
    <source>
        <dbReference type="EMBL" id="RGP73167.1"/>
    </source>
</evidence>
<dbReference type="InterPro" id="IPR051089">
    <property type="entry name" value="prtT"/>
</dbReference>
<evidence type="ECO:0000256" key="1">
    <source>
        <dbReference type="ARBA" id="ARBA00004123"/>
    </source>
</evidence>
<keyword evidence="5" id="KW-0539">Nucleus</keyword>
<proteinExistence type="predicted"/>
<keyword evidence="7" id="KW-1185">Reference proteome</keyword>
<evidence type="ECO:0000313" key="7">
    <source>
        <dbReference type="Proteomes" id="UP000266234"/>
    </source>
</evidence>
<name>A0A395SM34_9HYPO</name>
<dbReference type="OrthoDB" id="3163292at2759"/>
<organism evidence="6 7">
    <name type="scientific">Fusarium longipes</name>
    <dbReference type="NCBI Taxonomy" id="694270"/>
    <lineage>
        <taxon>Eukaryota</taxon>
        <taxon>Fungi</taxon>
        <taxon>Dikarya</taxon>
        <taxon>Ascomycota</taxon>
        <taxon>Pezizomycotina</taxon>
        <taxon>Sordariomycetes</taxon>
        <taxon>Hypocreomycetidae</taxon>
        <taxon>Hypocreales</taxon>
        <taxon>Nectriaceae</taxon>
        <taxon>Fusarium</taxon>
    </lineage>
</organism>
<sequence>MVLRIASRVFRPESYAAIKDHCEVLLGKALLNCDSAIENVWAMVCMYYWKDANDKRGDILIGFASRMAVFAEWNLTRRGASSDGPAIESTEANVQQEEDQERVRAVLCNIERALRYFDQRQVLMSLVDDDISQKCIGLTEITYRLGDCTSVSNCEMMEIARFVHESIGKHGKHYCSSLTIETDVERIQSVMESFNKRIVEWGDKWSAICSEAADTPPLQQTICLLYRDYTCLHFNIIHLHILSQSDGRFILSDQIVRTSRICFSSAFGVLQHAIDLGEMSVIYYLWDRIHRMIAYAAMLVPKLLAQDIKSLDISKQEAAAILDKVADAYLAANQSMSSQNSHVSDSNENTIDIQAQLLSAILARFDDATIGIKENSEAMEMPGIPRNPDLPWLEEDIGSSSFFHYGRRDYEESQHIDLGGQTFGESDFFGSFVSQHYDEFDSLGERGFLESKYVDAGLFPLDQPGILLRHC</sequence>
<dbReference type="GO" id="GO:0000981">
    <property type="term" value="F:DNA-binding transcription factor activity, RNA polymerase II-specific"/>
    <property type="evidence" value="ECO:0007669"/>
    <property type="project" value="TreeGrafter"/>
</dbReference>
<dbReference type="EMBL" id="PXOG01000144">
    <property type="protein sequence ID" value="RGP73167.1"/>
    <property type="molecule type" value="Genomic_DNA"/>
</dbReference>
<comment type="caution">
    <text evidence="6">The sequence shown here is derived from an EMBL/GenBank/DDBJ whole genome shotgun (WGS) entry which is preliminary data.</text>
</comment>
<evidence type="ECO:0000256" key="3">
    <source>
        <dbReference type="ARBA" id="ARBA00023125"/>
    </source>
</evidence>
<keyword evidence="2" id="KW-0805">Transcription regulation</keyword>
<keyword evidence="3" id="KW-0238">DNA-binding</keyword>
<evidence type="ECO:0000256" key="5">
    <source>
        <dbReference type="ARBA" id="ARBA00023242"/>
    </source>
</evidence>
<dbReference type="PANTHER" id="PTHR31845">
    <property type="entry name" value="FINGER DOMAIN PROTEIN, PUTATIVE-RELATED"/>
    <property type="match status" value="1"/>
</dbReference>
<accession>A0A395SM34</accession>